<protein>
    <submittedName>
        <fullName evidence="3">Putative membrane protein</fullName>
    </submittedName>
</protein>
<evidence type="ECO:0000256" key="2">
    <source>
        <dbReference type="SAM" id="SignalP"/>
    </source>
</evidence>
<feature type="chain" id="PRO_5005218466" evidence="2">
    <location>
        <begin position="22"/>
        <end position="386"/>
    </location>
</feature>
<sequence length="386" mass="42884">MKKIVLLLVATSFLMVGYAEARGGGGGRGGGGRSMNRSPSMSRSSFSGNPSRSYNRPSNMQTRSVQRPENRPSDINRGQFANQGARQGQRPAASNASRDQVKQFLSNRPEGGQRDLGNRANTQERLQNRDNRQDRRSDWGNHVRNDVYNHHPDHNNWFHDNFWNQHGWYPGYWNHNGNWWGVATAAGIGAWLGWNRTPYYYGYGDDWYYPYYGSSSSSQESYSQGYSQGYTQGSQQQASSSSAQPVQQTGGPSYLESNQQIESASPAGETASGDWLPLGVFALSKDGDTQATPNIYLQLALSKSGTIAGTYYNSTTDQTYETEGAVDEKTGRAAWKIANNENSPIIETGLYNLTEDQAPARVNFPDGRVQQMTLVRLKQQESKPAP</sequence>
<dbReference type="AlphaFoldDB" id="A0A0H5DNQ3"/>
<evidence type="ECO:0000313" key="3">
    <source>
        <dbReference type="EMBL" id="CRX38011.1"/>
    </source>
</evidence>
<feature type="signal peptide" evidence="2">
    <location>
        <begin position="1"/>
        <end position="21"/>
    </location>
</feature>
<feature type="compositionally biased region" description="Gly residues" evidence="1">
    <location>
        <begin position="22"/>
        <end position="33"/>
    </location>
</feature>
<dbReference type="EMBL" id="CWGJ01000011">
    <property type="protein sequence ID" value="CRX38011.1"/>
    <property type="molecule type" value="Genomic_DNA"/>
</dbReference>
<feature type="compositionally biased region" description="Basic and acidic residues" evidence="1">
    <location>
        <begin position="126"/>
        <end position="140"/>
    </location>
</feature>
<gene>
    <name evidence="3" type="ORF">ELAC_0659</name>
</gene>
<dbReference type="Proteomes" id="UP000220251">
    <property type="component" value="Unassembled WGS sequence"/>
</dbReference>
<feature type="region of interest" description="Disordered" evidence="1">
    <location>
        <begin position="222"/>
        <end position="270"/>
    </location>
</feature>
<evidence type="ECO:0000313" key="4">
    <source>
        <dbReference type="Proteomes" id="UP000220251"/>
    </source>
</evidence>
<proteinExistence type="predicted"/>
<feature type="compositionally biased region" description="Low complexity" evidence="1">
    <location>
        <begin position="34"/>
        <end position="53"/>
    </location>
</feature>
<feature type="compositionally biased region" description="Polar residues" evidence="1">
    <location>
        <begin position="79"/>
        <end position="106"/>
    </location>
</feature>
<feature type="region of interest" description="Disordered" evidence="1">
    <location>
        <begin position="22"/>
        <end position="140"/>
    </location>
</feature>
<keyword evidence="2" id="KW-0732">Signal</keyword>
<name>A0A0H5DNQ3_9BACT</name>
<accession>A0A0H5DNQ3</accession>
<feature type="compositionally biased region" description="Polar residues" evidence="1">
    <location>
        <begin position="249"/>
        <end position="263"/>
    </location>
</feature>
<dbReference type="RefSeq" id="WP_098037868.1">
    <property type="nucleotide sequence ID" value="NZ_CWGJ01000011.1"/>
</dbReference>
<feature type="compositionally biased region" description="Polar residues" evidence="1">
    <location>
        <begin position="54"/>
        <end position="65"/>
    </location>
</feature>
<organism evidence="3 4">
    <name type="scientific">Estrella lausannensis</name>
    <dbReference type="NCBI Taxonomy" id="483423"/>
    <lineage>
        <taxon>Bacteria</taxon>
        <taxon>Pseudomonadati</taxon>
        <taxon>Chlamydiota</taxon>
        <taxon>Chlamydiia</taxon>
        <taxon>Parachlamydiales</taxon>
        <taxon>Candidatus Criblamydiaceae</taxon>
        <taxon>Estrella</taxon>
    </lineage>
</organism>
<evidence type="ECO:0000256" key="1">
    <source>
        <dbReference type="SAM" id="MobiDB-lite"/>
    </source>
</evidence>
<feature type="compositionally biased region" description="Low complexity" evidence="1">
    <location>
        <begin position="222"/>
        <end position="248"/>
    </location>
</feature>
<dbReference type="OrthoDB" id="282085at2"/>
<reference evidence="4" key="1">
    <citation type="submission" date="2015-06" db="EMBL/GenBank/DDBJ databases">
        <authorList>
            <person name="Bertelli C."/>
        </authorList>
    </citation>
    <scope>NUCLEOTIDE SEQUENCE [LARGE SCALE GENOMIC DNA]</scope>
    <source>
        <strain evidence="4">CRIB-30</strain>
    </source>
</reference>
<keyword evidence="4" id="KW-1185">Reference proteome</keyword>